<keyword evidence="3" id="KW-1185">Reference proteome</keyword>
<protein>
    <submittedName>
        <fullName evidence="2">Uncharacterized protein</fullName>
    </submittedName>
</protein>
<accession>A0A0D9XG44</accession>
<evidence type="ECO:0000256" key="1">
    <source>
        <dbReference type="SAM" id="MobiDB-lite"/>
    </source>
</evidence>
<reference evidence="3" key="2">
    <citation type="submission" date="2013-12" db="EMBL/GenBank/DDBJ databases">
        <authorList>
            <person name="Yu Y."/>
            <person name="Lee S."/>
            <person name="de Baynast K."/>
            <person name="Wissotski M."/>
            <person name="Liu L."/>
            <person name="Talag J."/>
            <person name="Goicoechea J."/>
            <person name="Angelova A."/>
            <person name="Jetty R."/>
            <person name="Kudrna D."/>
            <person name="Golser W."/>
            <person name="Rivera L."/>
            <person name="Zhang J."/>
            <person name="Wing R."/>
        </authorList>
    </citation>
    <scope>NUCLEOTIDE SEQUENCE</scope>
</reference>
<organism evidence="2 3">
    <name type="scientific">Leersia perrieri</name>
    <dbReference type="NCBI Taxonomy" id="77586"/>
    <lineage>
        <taxon>Eukaryota</taxon>
        <taxon>Viridiplantae</taxon>
        <taxon>Streptophyta</taxon>
        <taxon>Embryophyta</taxon>
        <taxon>Tracheophyta</taxon>
        <taxon>Spermatophyta</taxon>
        <taxon>Magnoliopsida</taxon>
        <taxon>Liliopsida</taxon>
        <taxon>Poales</taxon>
        <taxon>Poaceae</taxon>
        <taxon>BOP clade</taxon>
        <taxon>Oryzoideae</taxon>
        <taxon>Oryzeae</taxon>
        <taxon>Oryzinae</taxon>
        <taxon>Leersia</taxon>
    </lineage>
</organism>
<dbReference type="EnsemblPlants" id="LPERR09G13760.1">
    <property type="protein sequence ID" value="LPERR09G13760.1"/>
    <property type="gene ID" value="LPERR09G13760"/>
</dbReference>
<reference evidence="2" key="3">
    <citation type="submission" date="2015-04" db="UniProtKB">
        <authorList>
            <consortium name="EnsemblPlants"/>
        </authorList>
    </citation>
    <scope>IDENTIFICATION</scope>
</reference>
<dbReference type="HOGENOM" id="CLU_2177513_0_0_1"/>
<evidence type="ECO:0000313" key="3">
    <source>
        <dbReference type="Proteomes" id="UP000032180"/>
    </source>
</evidence>
<reference evidence="2 3" key="1">
    <citation type="submission" date="2012-08" db="EMBL/GenBank/DDBJ databases">
        <title>Oryza genome evolution.</title>
        <authorList>
            <person name="Wing R.A."/>
        </authorList>
    </citation>
    <scope>NUCLEOTIDE SEQUENCE</scope>
</reference>
<name>A0A0D9XG44_9ORYZ</name>
<proteinExistence type="predicted"/>
<dbReference type="Proteomes" id="UP000032180">
    <property type="component" value="Chromosome 9"/>
</dbReference>
<feature type="region of interest" description="Disordered" evidence="1">
    <location>
        <begin position="34"/>
        <end position="93"/>
    </location>
</feature>
<dbReference type="AlphaFoldDB" id="A0A0D9XG44"/>
<dbReference type="Gramene" id="LPERR09G13760.1">
    <property type="protein sequence ID" value="LPERR09G13760.1"/>
    <property type="gene ID" value="LPERR09G13760"/>
</dbReference>
<evidence type="ECO:0000313" key="2">
    <source>
        <dbReference type="EnsemblPlants" id="LPERR09G13760.1"/>
    </source>
</evidence>
<sequence length="110" mass="11810">SPHVGVTKIIQCTGEAATALSRLPNDPPPWIAAANNVPPSFPTSGHHKSHSIPLPLRLRLEESDSENSANFFSSPPSPPPRSGSARVPWPESRSGRHGLLLTLVESCYLE</sequence>